<reference evidence="1 2" key="1">
    <citation type="submission" date="2023-02" db="EMBL/GenBank/DDBJ databases">
        <title>LHISI_Scaffold_Assembly.</title>
        <authorList>
            <person name="Stuart O.P."/>
            <person name="Cleave R."/>
            <person name="Magrath M.J.L."/>
            <person name="Mikheyev A.S."/>
        </authorList>
    </citation>
    <scope>NUCLEOTIDE SEQUENCE [LARGE SCALE GENOMIC DNA]</scope>
    <source>
        <strain evidence="1">Daus_M_001</strain>
        <tissue evidence="1">Leg muscle</tissue>
    </source>
</reference>
<organism evidence="1 2">
    <name type="scientific">Dryococelus australis</name>
    <dbReference type="NCBI Taxonomy" id="614101"/>
    <lineage>
        <taxon>Eukaryota</taxon>
        <taxon>Metazoa</taxon>
        <taxon>Ecdysozoa</taxon>
        <taxon>Arthropoda</taxon>
        <taxon>Hexapoda</taxon>
        <taxon>Insecta</taxon>
        <taxon>Pterygota</taxon>
        <taxon>Neoptera</taxon>
        <taxon>Polyneoptera</taxon>
        <taxon>Phasmatodea</taxon>
        <taxon>Verophasmatodea</taxon>
        <taxon>Anareolatae</taxon>
        <taxon>Phasmatidae</taxon>
        <taxon>Eurycanthinae</taxon>
        <taxon>Dryococelus</taxon>
    </lineage>
</organism>
<comment type="caution">
    <text evidence="1">The sequence shown here is derived from an EMBL/GenBank/DDBJ whole genome shotgun (WGS) entry which is preliminary data.</text>
</comment>
<sequence length="82" mass="9410">MKIMRSAADIRQDIQSHIYDSQESGMSSPTLLTFLQEVMNKKTKRVEETISLLPLYRRFASKNLVQILANLGFCSSYHEAQT</sequence>
<name>A0ABQ9H9D0_9NEOP</name>
<evidence type="ECO:0000313" key="2">
    <source>
        <dbReference type="Proteomes" id="UP001159363"/>
    </source>
</evidence>
<dbReference type="Proteomes" id="UP001159363">
    <property type="component" value="Chromosome 5"/>
</dbReference>
<evidence type="ECO:0000313" key="1">
    <source>
        <dbReference type="EMBL" id="KAJ8880905.1"/>
    </source>
</evidence>
<dbReference type="EMBL" id="JARBHB010000006">
    <property type="protein sequence ID" value="KAJ8880905.1"/>
    <property type="molecule type" value="Genomic_DNA"/>
</dbReference>
<proteinExistence type="predicted"/>
<accession>A0ABQ9H9D0</accession>
<keyword evidence="2" id="KW-1185">Reference proteome</keyword>
<gene>
    <name evidence="1" type="ORF">PR048_017378</name>
</gene>
<protein>
    <submittedName>
        <fullName evidence="1">Uncharacterized protein</fullName>
    </submittedName>
</protein>